<evidence type="ECO:0000256" key="2">
    <source>
        <dbReference type="ARBA" id="ARBA00022741"/>
    </source>
</evidence>
<dbReference type="SMART" id="SM00382">
    <property type="entry name" value="AAA"/>
    <property type="match status" value="1"/>
</dbReference>
<organism evidence="5 6">
    <name type="scientific">Candidatus Chisholmbacteria bacterium RIFCSPHIGHO2_01_FULL_49_18</name>
    <dbReference type="NCBI Taxonomy" id="1797590"/>
    <lineage>
        <taxon>Bacteria</taxon>
        <taxon>Candidatus Chisholmiibacteriota</taxon>
    </lineage>
</organism>
<dbReference type="CDD" id="cd03217">
    <property type="entry name" value="ABC_FeS_Assembly"/>
    <property type="match status" value="1"/>
</dbReference>
<dbReference type="GO" id="GO:0005524">
    <property type="term" value="F:ATP binding"/>
    <property type="evidence" value="ECO:0007669"/>
    <property type="project" value="UniProtKB-KW"/>
</dbReference>
<dbReference type="InterPro" id="IPR027417">
    <property type="entry name" value="P-loop_NTPase"/>
</dbReference>
<dbReference type="InterPro" id="IPR017871">
    <property type="entry name" value="ABC_transporter-like_CS"/>
</dbReference>
<comment type="caution">
    <text evidence="5">The sequence shown here is derived from an EMBL/GenBank/DDBJ whole genome shotgun (WGS) entry which is preliminary data.</text>
</comment>
<dbReference type="Proteomes" id="UP000179069">
    <property type="component" value="Unassembled WGS sequence"/>
</dbReference>
<feature type="domain" description="ABC transporter" evidence="4">
    <location>
        <begin position="2"/>
        <end position="248"/>
    </location>
</feature>
<sequence length="248" mass="27844">MLTIKNLHVSVEGKDILRGVDLVVRPGEVHAVMGPNGSGKTTLAYTLMGHPKYQLKVKNSKLKISLDGKSLLNNTPDERARLGLFLAFQYPVAVDGVSVEHFLRRTSSVINGKSSMSALQFRRLLSKEAEKLGVREELLRRSLNEDFSGGEKKRLEILQMAILRPKYAILDETDSGLDIDALQVVARGVNRVLRDQKNMGVILITHYQRILRFIKPQVVHVMIRGRIAESGGRNLADKLEKQGYKTYE</sequence>
<proteinExistence type="inferred from homology"/>
<keyword evidence="3" id="KW-0067">ATP-binding</keyword>
<gene>
    <name evidence="5" type="ORF">A2785_00625</name>
</gene>
<name>A0A1G1VNZ4_9BACT</name>
<protein>
    <submittedName>
        <fullName evidence="5">Fe-S cluster assembly ATPase SufC</fullName>
    </submittedName>
</protein>
<evidence type="ECO:0000256" key="3">
    <source>
        <dbReference type="ARBA" id="ARBA00022840"/>
    </source>
</evidence>
<dbReference type="InterPro" id="IPR003593">
    <property type="entry name" value="AAA+_ATPase"/>
</dbReference>
<dbReference type="AlphaFoldDB" id="A0A1G1VNZ4"/>
<dbReference type="InterPro" id="IPR003439">
    <property type="entry name" value="ABC_transporter-like_ATP-bd"/>
</dbReference>
<dbReference type="PANTHER" id="PTHR43204">
    <property type="entry name" value="ABC TRANSPORTER I FAMILY MEMBER 6, CHLOROPLASTIC"/>
    <property type="match status" value="1"/>
</dbReference>
<dbReference type="SUPFAM" id="SSF52540">
    <property type="entry name" value="P-loop containing nucleoside triphosphate hydrolases"/>
    <property type="match status" value="1"/>
</dbReference>
<dbReference type="Gene3D" id="3.40.50.300">
    <property type="entry name" value="P-loop containing nucleotide triphosphate hydrolases"/>
    <property type="match status" value="1"/>
</dbReference>
<dbReference type="PANTHER" id="PTHR43204:SF1">
    <property type="entry name" value="ABC TRANSPORTER I FAMILY MEMBER 6, CHLOROPLASTIC"/>
    <property type="match status" value="1"/>
</dbReference>
<keyword evidence="2" id="KW-0547">Nucleotide-binding</keyword>
<evidence type="ECO:0000259" key="4">
    <source>
        <dbReference type="PROSITE" id="PS50893"/>
    </source>
</evidence>
<evidence type="ECO:0000313" key="5">
    <source>
        <dbReference type="EMBL" id="OGY17105.1"/>
    </source>
</evidence>
<dbReference type="PROSITE" id="PS50893">
    <property type="entry name" value="ABC_TRANSPORTER_2"/>
    <property type="match status" value="1"/>
</dbReference>
<dbReference type="InterPro" id="IPR010230">
    <property type="entry name" value="FeS-cluster_ATPase_SufC"/>
</dbReference>
<evidence type="ECO:0000313" key="6">
    <source>
        <dbReference type="Proteomes" id="UP000179069"/>
    </source>
</evidence>
<dbReference type="Pfam" id="PF00005">
    <property type="entry name" value="ABC_tran"/>
    <property type="match status" value="1"/>
</dbReference>
<dbReference type="PROSITE" id="PS00211">
    <property type="entry name" value="ABC_TRANSPORTER_1"/>
    <property type="match status" value="1"/>
</dbReference>
<dbReference type="EMBL" id="MHCI01000006">
    <property type="protein sequence ID" value="OGY17105.1"/>
    <property type="molecule type" value="Genomic_DNA"/>
</dbReference>
<reference evidence="5 6" key="1">
    <citation type="journal article" date="2016" name="Nat. Commun.">
        <title>Thousands of microbial genomes shed light on interconnected biogeochemical processes in an aquifer system.</title>
        <authorList>
            <person name="Anantharaman K."/>
            <person name="Brown C.T."/>
            <person name="Hug L.A."/>
            <person name="Sharon I."/>
            <person name="Castelle C.J."/>
            <person name="Probst A.J."/>
            <person name="Thomas B.C."/>
            <person name="Singh A."/>
            <person name="Wilkins M.J."/>
            <person name="Karaoz U."/>
            <person name="Brodie E.L."/>
            <person name="Williams K.H."/>
            <person name="Hubbard S.S."/>
            <person name="Banfield J.F."/>
        </authorList>
    </citation>
    <scope>NUCLEOTIDE SEQUENCE [LARGE SCALE GENOMIC DNA]</scope>
</reference>
<evidence type="ECO:0000256" key="1">
    <source>
        <dbReference type="ARBA" id="ARBA00006216"/>
    </source>
</evidence>
<comment type="similarity">
    <text evidence="1">Belongs to the ABC transporter superfamily. Ycf16 family.</text>
</comment>
<accession>A0A1G1VNZ4</accession>
<dbReference type="GO" id="GO:0016887">
    <property type="term" value="F:ATP hydrolysis activity"/>
    <property type="evidence" value="ECO:0007669"/>
    <property type="project" value="InterPro"/>
</dbReference>
<dbReference type="NCBIfam" id="TIGR01978">
    <property type="entry name" value="sufC"/>
    <property type="match status" value="1"/>
</dbReference>